<gene>
    <name evidence="1" type="ORF">CEXT_324101</name>
</gene>
<accession>A0AAV4XRN6</accession>
<keyword evidence="2" id="KW-1185">Reference proteome</keyword>
<dbReference type="AlphaFoldDB" id="A0AAV4XRN6"/>
<comment type="caution">
    <text evidence="1">The sequence shown here is derived from an EMBL/GenBank/DDBJ whole genome shotgun (WGS) entry which is preliminary data.</text>
</comment>
<protein>
    <submittedName>
        <fullName evidence="1">Uncharacterized protein</fullName>
    </submittedName>
</protein>
<sequence>ADDSLRNRLWKAFGEHFVLPVRVMEFIKASDAIAG</sequence>
<evidence type="ECO:0000313" key="1">
    <source>
        <dbReference type="EMBL" id="GIY96845.1"/>
    </source>
</evidence>
<dbReference type="EMBL" id="BPLR01018094">
    <property type="protein sequence ID" value="GIY96845.1"/>
    <property type="molecule type" value="Genomic_DNA"/>
</dbReference>
<organism evidence="1 2">
    <name type="scientific">Caerostris extrusa</name>
    <name type="common">Bark spider</name>
    <name type="synonym">Caerostris bankana</name>
    <dbReference type="NCBI Taxonomy" id="172846"/>
    <lineage>
        <taxon>Eukaryota</taxon>
        <taxon>Metazoa</taxon>
        <taxon>Ecdysozoa</taxon>
        <taxon>Arthropoda</taxon>
        <taxon>Chelicerata</taxon>
        <taxon>Arachnida</taxon>
        <taxon>Araneae</taxon>
        <taxon>Araneomorphae</taxon>
        <taxon>Entelegynae</taxon>
        <taxon>Araneoidea</taxon>
        <taxon>Araneidae</taxon>
        <taxon>Caerostris</taxon>
    </lineage>
</organism>
<proteinExistence type="predicted"/>
<evidence type="ECO:0000313" key="2">
    <source>
        <dbReference type="Proteomes" id="UP001054945"/>
    </source>
</evidence>
<dbReference type="Proteomes" id="UP001054945">
    <property type="component" value="Unassembled WGS sequence"/>
</dbReference>
<feature type="non-terminal residue" evidence="1">
    <location>
        <position position="1"/>
    </location>
</feature>
<name>A0AAV4XRN6_CAEEX</name>
<reference evidence="1 2" key="1">
    <citation type="submission" date="2021-06" db="EMBL/GenBank/DDBJ databases">
        <title>Caerostris extrusa draft genome.</title>
        <authorList>
            <person name="Kono N."/>
            <person name="Arakawa K."/>
        </authorList>
    </citation>
    <scope>NUCLEOTIDE SEQUENCE [LARGE SCALE GENOMIC DNA]</scope>
</reference>